<dbReference type="PROSITE" id="PS51257">
    <property type="entry name" value="PROKAR_LIPOPROTEIN"/>
    <property type="match status" value="1"/>
</dbReference>
<keyword evidence="8" id="KW-0732">Signal</keyword>
<keyword evidence="4 8" id="KW-0472">Membrane</keyword>
<evidence type="ECO:0000256" key="7">
    <source>
        <dbReference type="ARBA" id="ARBA00023288"/>
    </source>
</evidence>
<comment type="caution">
    <text evidence="10">The sequence shown here is derived from an EMBL/GenBank/DDBJ whole genome shotgun (WGS) entry which is preliminary data.</text>
</comment>
<keyword evidence="3 8" id="KW-0812">Transmembrane</keyword>
<evidence type="ECO:0000256" key="8">
    <source>
        <dbReference type="RuleBase" id="RU362097"/>
    </source>
</evidence>
<evidence type="ECO:0000256" key="3">
    <source>
        <dbReference type="ARBA" id="ARBA00022692"/>
    </source>
</evidence>
<name>A0ABW8W0K7_9PSED</name>
<evidence type="ECO:0000256" key="2">
    <source>
        <dbReference type="ARBA" id="ARBA00022452"/>
    </source>
</evidence>
<comment type="similarity">
    <text evidence="1 8">Belongs to the outer membrane factor (OMF) (TC 1.B.17) family.</text>
</comment>
<feature type="signal peptide" evidence="8">
    <location>
        <begin position="1"/>
        <end position="21"/>
    </location>
</feature>
<keyword evidence="5 8" id="KW-0564">Palmitate</keyword>
<evidence type="ECO:0000256" key="9">
    <source>
        <dbReference type="SAM" id="MobiDB-lite"/>
    </source>
</evidence>
<evidence type="ECO:0000313" key="10">
    <source>
        <dbReference type="EMBL" id="MFL8998072.1"/>
    </source>
</evidence>
<reference evidence="10 11" key="1">
    <citation type="submission" date="2024-12" db="EMBL/GenBank/DDBJ databases">
        <title>Pseudomonas species isolated from Lotus nodules promote plant growth.</title>
        <authorList>
            <person name="Yu Y.-H."/>
            <person name="Kurtenbach J."/>
            <person name="Crosbie D."/>
            <person name="Brachmann A."/>
            <person name="Marin M."/>
        </authorList>
    </citation>
    <scope>NUCLEOTIDE SEQUENCE [LARGE SCALE GENOMIC DNA]</scope>
    <source>
        <strain evidence="10 11">PLb11B</strain>
    </source>
</reference>
<dbReference type="SUPFAM" id="SSF56954">
    <property type="entry name" value="Outer membrane efflux proteins (OEP)"/>
    <property type="match status" value="1"/>
</dbReference>
<dbReference type="Pfam" id="PF02321">
    <property type="entry name" value="OEP"/>
    <property type="match status" value="2"/>
</dbReference>
<comment type="subcellular location">
    <subcellularLocation>
        <location evidence="8">Cell outer membrane</location>
        <topology evidence="8">Lipid-anchor</topology>
    </subcellularLocation>
</comment>
<keyword evidence="7 8" id="KW-0449">Lipoprotein</keyword>
<evidence type="ECO:0000256" key="6">
    <source>
        <dbReference type="ARBA" id="ARBA00023237"/>
    </source>
</evidence>
<feature type="chain" id="PRO_5045010287" evidence="8">
    <location>
        <begin position="22"/>
        <end position="464"/>
    </location>
</feature>
<dbReference type="InterPro" id="IPR003423">
    <property type="entry name" value="OMP_efflux"/>
</dbReference>
<evidence type="ECO:0000313" key="11">
    <source>
        <dbReference type="Proteomes" id="UP001628646"/>
    </source>
</evidence>
<dbReference type="PANTHER" id="PTHR30203">
    <property type="entry name" value="OUTER MEMBRANE CATION EFFLUX PROTEIN"/>
    <property type="match status" value="1"/>
</dbReference>
<evidence type="ECO:0000256" key="1">
    <source>
        <dbReference type="ARBA" id="ARBA00007613"/>
    </source>
</evidence>
<sequence>MKPPLSVLTLCLLLSACGTPAQRPDSGIQPPASWQSPHTAGAVHDNQQWWNRFGSPQLGRLIEQARLGSYDLAAAIARVRQAQANTVIAGGSQLPEVKASANANRQKLMRGSGYSQLDADSDNDAVDYFNANLVASYEIDFWGGQQASRDSAQFSLNASEFDQATVELTLLSGVANSYAQALSLQEQSRIAELNLANAQSVLKLVQTRFDSGSATALELAQQKSLVAAQQRQLPLVRQQAEEARISLAALLGRPVQALSLGQERFDQLTWPAIDAGVPSQLLSRRPDIARAEAQLAAAQADVTVARAAMLPTVTLTAEIGSGADRADDILRSPFYNLSAGLLAPVFNNGRLGAQRDKATARQQELLETYRGTIINGFADVEKALNSIRGLDEQRGWQSEELSQAQTAFNIAQSRYQAGAEDLLTVLETQRTLYAAQDLNVQLRLSRMQASIALYKALGGGWQVL</sequence>
<evidence type="ECO:0000256" key="4">
    <source>
        <dbReference type="ARBA" id="ARBA00023136"/>
    </source>
</evidence>
<organism evidence="10 11">
    <name type="scientific">Pseudomonas azerbaijanorientalis</name>
    <dbReference type="NCBI Taxonomy" id="2842350"/>
    <lineage>
        <taxon>Bacteria</taxon>
        <taxon>Pseudomonadati</taxon>
        <taxon>Pseudomonadota</taxon>
        <taxon>Gammaproteobacteria</taxon>
        <taxon>Pseudomonadales</taxon>
        <taxon>Pseudomonadaceae</taxon>
        <taxon>Pseudomonas</taxon>
    </lineage>
</organism>
<feature type="region of interest" description="Disordered" evidence="9">
    <location>
        <begin position="22"/>
        <end position="41"/>
    </location>
</feature>
<gene>
    <name evidence="10" type="ORF">ACJ8NA_05290</name>
</gene>
<dbReference type="PANTHER" id="PTHR30203:SF33">
    <property type="entry name" value="BLR4455 PROTEIN"/>
    <property type="match status" value="1"/>
</dbReference>
<proteinExistence type="inferred from homology"/>
<dbReference type="RefSeq" id="WP_407801237.1">
    <property type="nucleotide sequence ID" value="NZ_JBJNUX010000011.1"/>
</dbReference>
<dbReference type="InterPro" id="IPR010131">
    <property type="entry name" value="MdtP/NodT-like"/>
</dbReference>
<dbReference type="NCBIfam" id="TIGR01845">
    <property type="entry name" value="outer_NodT"/>
    <property type="match status" value="1"/>
</dbReference>
<accession>A0ABW8W0K7</accession>
<dbReference type="EMBL" id="JBJNUY010000002">
    <property type="protein sequence ID" value="MFL8998072.1"/>
    <property type="molecule type" value="Genomic_DNA"/>
</dbReference>
<evidence type="ECO:0000256" key="5">
    <source>
        <dbReference type="ARBA" id="ARBA00023139"/>
    </source>
</evidence>
<keyword evidence="2 8" id="KW-1134">Transmembrane beta strand</keyword>
<dbReference type="Proteomes" id="UP001628646">
    <property type="component" value="Unassembled WGS sequence"/>
</dbReference>
<protein>
    <submittedName>
        <fullName evidence="10">Efflux transporter outer membrane subunit</fullName>
    </submittedName>
</protein>
<keyword evidence="11" id="KW-1185">Reference proteome</keyword>
<dbReference type="Gene3D" id="1.20.1600.10">
    <property type="entry name" value="Outer membrane efflux proteins (OEP)"/>
    <property type="match status" value="1"/>
</dbReference>
<dbReference type="Gene3D" id="2.20.200.10">
    <property type="entry name" value="Outer membrane efflux proteins (OEP)"/>
    <property type="match status" value="1"/>
</dbReference>
<keyword evidence="6" id="KW-0998">Cell outer membrane</keyword>